<evidence type="ECO:0000256" key="3">
    <source>
        <dbReference type="PIRSR" id="PIRSR607837-1"/>
    </source>
</evidence>
<dbReference type="Gene3D" id="1.20.120.450">
    <property type="entry name" value="dinb family like domain"/>
    <property type="match status" value="1"/>
</dbReference>
<dbReference type="InterPro" id="IPR007837">
    <property type="entry name" value="DinB"/>
</dbReference>
<dbReference type="Pfam" id="PF05163">
    <property type="entry name" value="DinB"/>
    <property type="match status" value="1"/>
</dbReference>
<evidence type="ECO:0000256" key="2">
    <source>
        <dbReference type="ARBA" id="ARBA00022723"/>
    </source>
</evidence>
<dbReference type="PANTHER" id="PTHR37302:SF3">
    <property type="entry name" value="DAMAGE-INDUCIBLE PROTEIN DINB"/>
    <property type="match status" value="1"/>
</dbReference>
<dbReference type="InterPro" id="IPR034660">
    <property type="entry name" value="DinB/YfiT-like"/>
</dbReference>
<organism evidence="4 5">
    <name type="scientific">Fimbriimonas ginsengisoli Gsoil 348</name>
    <dbReference type="NCBI Taxonomy" id="661478"/>
    <lineage>
        <taxon>Bacteria</taxon>
        <taxon>Bacillati</taxon>
        <taxon>Armatimonadota</taxon>
        <taxon>Fimbriimonadia</taxon>
        <taxon>Fimbriimonadales</taxon>
        <taxon>Fimbriimonadaceae</taxon>
        <taxon>Fimbriimonas</taxon>
    </lineage>
</organism>
<evidence type="ECO:0000256" key="1">
    <source>
        <dbReference type="ARBA" id="ARBA00008635"/>
    </source>
</evidence>
<feature type="binding site" evidence="3">
    <location>
        <position position="130"/>
    </location>
    <ligand>
        <name>a divalent metal cation</name>
        <dbReference type="ChEBI" id="CHEBI:60240"/>
    </ligand>
</feature>
<protein>
    <recommendedName>
        <fullName evidence="6">DinB family protein</fullName>
    </recommendedName>
</protein>
<dbReference type="PANTHER" id="PTHR37302">
    <property type="entry name" value="SLR1116 PROTEIN"/>
    <property type="match status" value="1"/>
</dbReference>
<evidence type="ECO:0000313" key="4">
    <source>
        <dbReference type="EMBL" id="AIE83781.1"/>
    </source>
</evidence>
<dbReference type="EMBL" id="CP007139">
    <property type="protein sequence ID" value="AIE83781.1"/>
    <property type="molecule type" value="Genomic_DNA"/>
</dbReference>
<evidence type="ECO:0008006" key="6">
    <source>
        <dbReference type="Google" id="ProtNLM"/>
    </source>
</evidence>
<feature type="binding site" evidence="3">
    <location>
        <position position="47"/>
    </location>
    <ligand>
        <name>a divalent metal cation</name>
        <dbReference type="ChEBI" id="CHEBI:60240"/>
    </ligand>
</feature>
<dbReference type="GO" id="GO:0046872">
    <property type="term" value="F:metal ion binding"/>
    <property type="evidence" value="ECO:0007669"/>
    <property type="project" value="UniProtKB-KW"/>
</dbReference>
<gene>
    <name evidence="4" type="ORF">OP10G_0413</name>
</gene>
<comment type="similarity">
    <text evidence="1">Belongs to the DinB family.</text>
</comment>
<dbReference type="KEGG" id="fgi:OP10G_0413"/>
<dbReference type="eggNOG" id="COG2318">
    <property type="taxonomic scope" value="Bacteria"/>
</dbReference>
<dbReference type="OrthoDB" id="9811413at2"/>
<proteinExistence type="inferred from homology"/>
<dbReference type="STRING" id="661478.OP10G_0413"/>
<dbReference type="AlphaFoldDB" id="A0A068NJU9"/>
<dbReference type="RefSeq" id="WP_025227554.1">
    <property type="nucleotide sequence ID" value="NZ_CP007139.1"/>
</dbReference>
<name>A0A068NJU9_FIMGI</name>
<evidence type="ECO:0000313" key="5">
    <source>
        <dbReference type="Proteomes" id="UP000027982"/>
    </source>
</evidence>
<accession>A0A068NJU9</accession>
<keyword evidence="5" id="KW-1185">Reference proteome</keyword>
<dbReference type="Proteomes" id="UP000027982">
    <property type="component" value="Chromosome"/>
</dbReference>
<dbReference type="SUPFAM" id="SSF109854">
    <property type="entry name" value="DinB/YfiT-like putative metalloenzymes"/>
    <property type="match status" value="1"/>
</dbReference>
<keyword evidence="2 3" id="KW-0479">Metal-binding</keyword>
<feature type="binding site" evidence="3">
    <location>
        <position position="134"/>
    </location>
    <ligand>
        <name>a divalent metal cation</name>
        <dbReference type="ChEBI" id="CHEBI:60240"/>
    </ligand>
</feature>
<dbReference type="HOGENOM" id="CLU_101283_3_0_0"/>
<reference evidence="4 5" key="1">
    <citation type="journal article" date="2014" name="PLoS ONE">
        <title>The first complete genome sequence of the class fimbriimonadia in the phylum armatimonadetes.</title>
        <authorList>
            <person name="Hu Z.Y."/>
            <person name="Wang Y.Z."/>
            <person name="Im W.T."/>
            <person name="Wang S.Y."/>
            <person name="Zhao G.P."/>
            <person name="Zheng H.J."/>
            <person name="Quan Z.X."/>
        </authorList>
    </citation>
    <scope>NUCLEOTIDE SEQUENCE [LARGE SCALE GENOMIC DNA]</scope>
    <source>
        <strain evidence="4">Gsoil 348</strain>
    </source>
</reference>
<sequence>MSSIENYRQWYEHEKWCNEKMLEMLGSVPEGVREDERFQRAVVLAAHLAACRENWLDRMIDGGVNQTDWWPEKAELADLRPRFDAIESRWTDYLANLSEPELDVDFDFPVSSGGGYRWNIEGQIVQLVGHAFYHRGQIAQLVDQLGGEAVDTDYLYWAFSQKPDRWKQLPSSG</sequence>